<organism evidence="4 5">
    <name type="scientific">Streptomyces lateritius</name>
    <dbReference type="NCBI Taxonomy" id="67313"/>
    <lineage>
        <taxon>Bacteria</taxon>
        <taxon>Bacillati</taxon>
        <taxon>Actinomycetota</taxon>
        <taxon>Actinomycetes</taxon>
        <taxon>Kitasatosporales</taxon>
        <taxon>Streptomycetaceae</taxon>
        <taxon>Streptomyces</taxon>
    </lineage>
</organism>
<dbReference type="InterPro" id="IPR050832">
    <property type="entry name" value="Bact_Acetyltransf"/>
</dbReference>
<dbReference type="InterPro" id="IPR000182">
    <property type="entry name" value="GNAT_dom"/>
</dbReference>
<evidence type="ECO:0000313" key="4">
    <source>
        <dbReference type="EMBL" id="MFF8277286.1"/>
    </source>
</evidence>
<evidence type="ECO:0000259" key="3">
    <source>
        <dbReference type="PROSITE" id="PS51186"/>
    </source>
</evidence>
<dbReference type="InterPro" id="IPR016181">
    <property type="entry name" value="Acyl_CoA_acyltransferase"/>
</dbReference>
<gene>
    <name evidence="4" type="ORF">ACF05T_14430</name>
</gene>
<dbReference type="GO" id="GO:0016746">
    <property type="term" value="F:acyltransferase activity"/>
    <property type="evidence" value="ECO:0007669"/>
    <property type="project" value="UniProtKB-KW"/>
</dbReference>
<comment type="caution">
    <text evidence="4">The sequence shown here is derived from an EMBL/GenBank/DDBJ whole genome shotgun (WGS) entry which is preliminary data.</text>
</comment>
<dbReference type="SUPFAM" id="SSF55729">
    <property type="entry name" value="Acyl-CoA N-acyltransferases (Nat)"/>
    <property type="match status" value="1"/>
</dbReference>
<dbReference type="PANTHER" id="PTHR43877">
    <property type="entry name" value="AMINOALKYLPHOSPHONATE N-ACETYLTRANSFERASE-RELATED-RELATED"/>
    <property type="match status" value="1"/>
</dbReference>
<protein>
    <submittedName>
        <fullName evidence="4">GNAT family N-acetyltransferase</fullName>
        <ecNumber evidence="4">2.3.-.-</ecNumber>
    </submittedName>
</protein>
<evidence type="ECO:0000256" key="1">
    <source>
        <dbReference type="ARBA" id="ARBA00022679"/>
    </source>
</evidence>
<dbReference type="Proteomes" id="UP001603013">
    <property type="component" value="Unassembled WGS sequence"/>
</dbReference>
<keyword evidence="5" id="KW-1185">Reference proteome</keyword>
<keyword evidence="2 4" id="KW-0012">Acyltransferase</keyword>
<dbReference type="PROSITE" id="PS51186">
    <property type="entry name" value="GNAT"/>
    <property type="match status" value="1"/>
</dbReference>
<proteinExistence type="predicted"/>
<evidence type="ECO:0000313" key="5">
    <source>
        <dbReference type="Proteomes" id="UP001603013"/>
    </source>
</evidence>
<reference evidence="4 5" key="1">
    <citation type="submission" date="2024-10" db="EMBL/GenBank/DDBJ databases">
        <title>The Natural Products Discovery Center: Release of the First 8490 Sequenced Strains for Exploring Actinobacteria Biosynthetic Diversity.</title>
        <authorList>
            <person name="Kalkreuter E."/>
            <person name="Kautsar S.A."/>
            <person name="Yang D."/>
            <person name="Bader C.D."/>
            <person name="Teijaro C.N."/>
            <person name="Fluegel L."/>
            <person name="Davis C.M."/>
            <person name="Simpson J.R."/>
            <person name="Lauterbach L."/>
            <person name="Steele A.D."/>
            <person name="Gui C."/>
            <person name="Meng S."/>
            <person name="Li G."/>
            <person name="Viehrig K."/>
            <person name="Ye F."/>
            <person name="Su P."/>
            <person name="Kiefer A.F."/>
            <person name="Nichols A."/>
            <person name="Cepeda A.J."/>
            <person name="Yan W."/>
            <person name="Fan B."/>
            <person name="Jiang Y."/>
            <person name="Adhikari A."/>
            <person name="Zheng C.-J."/>
            <person name="Schuster L."/>
            <person name="Cowan T.M."/>
            <person name="Smanski M.J."/>
            <person name="Chevrette M.G."/>
            <person name="De Carvalho L.P.S."/>
            <person name="Shen B."/>
        </authorList>
    </citation>
    <scope>NUCLEOTIDE SEQUENCE [LARGE SCALE GENOMIC DNA]</scope>
    <source>
        <strain evidence="4 5">NPDC015755</strain>
    </source>
</reference>
<name>A0ABW6YCL1_9ACTN</name>
<dbReference type="EC" id="2.3.-.-" evidence="4"/>
<accession>A0ABW6YCL1</accession>
<dbReference type="Gene3D" id="3.40.630.30">
    <property type="match status" value="1"/>
</dbReference>
<dbReference type="Pfam" id="PF00583">
    <property type="entry name" value="Acetyltransf_1"/>
    <property type="match status" value="1"/>
</dbReference>
<dbReference type="CDD" id="cd04301">
    <property type="entry name" value="NAT_SF"/>
    <property type="match status" value="1"/>
</dbReference>
<feature type="domain" description="N-acetyltransferase" evidence="3">
    <location>
        <begin position="11"/>
        <end position="154"/>
    </location>
</feature>
<dbReference type="EMBL" id="JBIBSM010000006">
    <property type="protein sequence ID" value="MFF8277286.1"/>
    <property type="molecule type" value="Genomic_DNA"/>
</dbReference>
<keyword evidence="1 4" id="KW-0808">Transferase</keyword>
<dbReference type="RefSeq" id="WP_391934593.1">
    <property type="nucleotide sequence ID" value="NZ_JBIBSM010000006.1"/>
</dbReference>
<sequence length="154" mass="17803">MNATDATDAMITIDRLGPDDREVWERHFRDYIDFYGRTEGPEMYDRAWKEFQDDTRLHARAARLDGRLVGFTHFLVHPSTSGPDVCYLQDLFTQPEARGKGVARALIAAVAEWARSEGCDRVYWNTQESNSTARHLYDKVARNTGFIRYQIDLP</sequence>
<evidence type="ECO:0000256" key="2">
    <source>
        <dbReference type="ARBA" id="ARBA00023315"/>
    </source>
</evidence>